<comment type="caution">
    <text evidence="17">The sequence shown here is derived from an EMBL/GenBank/DDBJ whole genome shotgun (WGS) entry which is preliminary data.</text>
</comment>
<keyword evidence="5 13" id="KW-0949">S-adenosyl-L-methionine</keyword>
<dbReference type="InterPro" id="IPR007197">
    <property type="entry name" value="rSAM"/>
</dbReference>
<sequence>MKVFIDTYGCQMNVYDGELVTGLLLSDGFGITQEAEDADVILINTCSVRDHAEQRALGRLRSLGALKRKQPHLVLGVLGCMAERMQETILKTAPDVDLIAGPDSYRQLPEIIRKHLNGSFGKFSIVPGDAGEDFTDIMPSRGNGINAYMAIMRGCNNYCSYCIVPHVRGRERSRHPDDIIIEIERSVEEGFPEVTLLGQNVNSYKWSDLGFHELLDRVSRVSGLKRIRFLTSHPRDLSEELIERMVMGGNICPSLHLPVQAGSDRILKLMKRRYTRSEYVSKIHKLREAVPDIAITTDLLCGFPGETENDFQQTLDLIGEVRFDDAFTFKYSPRPGTAAAAMEDDVPEAEKVERLERMIALCRKYSDNSRKEMIGREVEVLMESVSPKNASEWTGRTGCGRVTLVPGAYKQGQLVRLKVEKVLGFSLWGNPVLTV</sequence>
<dbReference type="InterPro" id="IPR013848">
    <property type="entry name" value="Methylthiotransferase_N"/>
</dbReference>
<evidence type="ECO:0000256" key="7">
    <source>
        <dbReference type="ARBA" id="ARBA00023004"/>
    </source>
</evidence>
<dbReference type="SMART" id="SM00729">
    <property type="entry name" value="Elp3"/>
    <property type="match status" value="1"/>
</dbReference>
<keyword evidence="8 13" id="KW-0411">Iron-sulfur</keyword>
<feature type="binding site" evidence="13">
    <location>
        <position position="159"/>
    </location>
    <ligand>
        <name>[4Fe-4S] cluster</name>
        <dbReference type="ChEBI" id="CHEBI:49883"/>
        <label>2</label>
        <note>4Fe-4S-S-AdoMet</note>
    </ligand>
</feature>
<keyword evidence="13" id="KW-0819">tRNA processing</keyword>
<dbReference type="Gene3D" id="3.80.30.20">
    <property type="entry name" value="tm_1862 like domain"/>
    <property type="match status" value="1"/>
</dbReference>
<evidence type="ECO:0000256" key="13">
    <source>
        <dbReference type="HAMAP-Rule" id="MF_01864"/>
    </source>
</evidence>
<feature type="domain" description="Radical SAM core" evidence="16">
    <location>
        <begin position="141"/>
        <end position="368"/>
    </location>
</feature>
<evidence type="ECO:0000256" key="6">
    <source>
        <dbReference type="ARBA" id="ARBA00022723"/>
    </source>
</evidence>
<comment type="subcellular location">
    <subcellularLocation>
        <location evidence="13">Cytoplasm</location>
    </subcellularLocation>
</comment>
<evidence type="ECO:0000256" key="3">
    <source>
        <dbReference type="ARBA" id="ARBA00022490"/>
    </source>
</evidence>
<dbReference type="GO" id="GO:0005829">
    <property type="term" value="C:cytosol"/>
    <property type="evidence" value="ECO:0007669"/>
    <property type="project" value="TreeGrafter"/>
</dbReference>
<gene>
    <name evidence="13 17" type="primary">miaB</name>
    <name evidence="17" type="ORF">CEE37_04525</name>
</gene>
<dbReference type="FunFam" id="3.40.50.12160:FF:000003">
    <property type="entry name" value="CDK5 regulatory subunit-associated protein 1"/>
    <property type="match status" value="1"/>
</dbReference>
<comment type="cofactor">
    <cofactor evidence="13">
        <name>[4Fe-4S] cluster</name>
        <dbReference type="ChEBI" id="CHEBI:49883"/>
    </cofactor>
    <text evidence="13">Binds 2 [4Fe-4S] clusters. One cluster is coordinated with 3 cysteines and an exchangeable S-adenosyl-L-methionine.</text>
</comment>
<dbReference type="InterPro" id="IPR006638">
    <property type="entry name" value="Elp3/MiaA/NifB-like_rSAM"/>
</dbReference>
<feature type="binding site" evidence="13">
    <location>
        <position position="80"/>
    </location>
    <ligand>
        <name>[4Fe-4S] cluster</name>
        <dbReference type="ChEBI" id="CHEBI:49883"/>
        <label>1</label>
    </ligand>
</feature>
<dbReference type="Pfam" id="PF01938">
    <property type="entry name" value="TRAM"/>
    <property type="match status" value="1"/>
</dbReference>
<dbReference type="GO" id="GO:0046872">
    <property type="term" value="F:metal ion binding"/>
    <property type="evidence" value="ECO:0007669"/>
    <property type="project" value="UniProtKB-KW"/>
</dbReference>
<protein>
    <recommendedName>
        <fullName evidence="10 13">tRNA-2-methylthio-N(6)-dimethylallyladenosine synthase</fullName>
        <ecNumber evidence="9 13">2.8.4.3</ecNumber>
    </recommendedName>
    <alternativeName>
        <fullName evidence="12 13">(Dimethylallyl)adenosine tRNA methylthiotransferase MiaB</fullName>
    </alternativeName>
    <alternativeName>
        <fullName evidence="11 13">tRNA-i(6)A37 methylthiotransferase</fullName>
    </alternativeName>
</protein>
<evidence type="ECO:0000256" key="1">
    <source>
        <dbReference type="ARBA" id="ARBA00003234"/>
    </source>
</evidence>
<evidence type="ECO:0000256" key="8">
    <source>
        <dbReference type="ARBA" id="ARBA00023014"/>
    </source>
</evidence>
<evidence type="ECO:0000256" key="9">
    <source>
        <dbReference type="ARBA" id="ARBA00033765"/>
    </source>
</evidence>
<dbReference type="SFLD" id="SFLDF00273">
    <property type="entry name" value="(dimethylallyl)adenosine_tRNA"/>
    <property type="match status" value="1"/>
</dbReference>
<organism evidence="17 18">
    <name type="scientific">candidate division LCP-89 bacterium B3_LCP</name>
    <dbReference type="NCBI Taxonomy" id="2012998"/>
    <lineage>
        <taxon>Bacteria</taxon>
        <taxon>Pseudomonadati</taxon>
        <taxon>Bacteria division LCP-89</taxon>
    </lineage>
</organism>
<evidence type="ECO:0000256" key="5">
    <source>
        <dbReference type="ARBA" id="ARBA00022691"/>
    </source>
</evidence>
<dbReference type="PROSITE" id="PS01278">
    <property type="entry name" value="MTTASE_RADICAL"/>
    <property type="match status" value="1"/>
</dbReference>
<feature type="domain" description="MTTase N-terminal" evidence="15">
    <location>
        <begin position="1"/>
        <end position="117"/>
    </location>
</feature>
<keyword evidence="4 13" id="KW-0808">Transferase</keyword>
<dbReference type="PANTHER" id="PTHR43020">
    <property type="entry name" value="CDK5 REGULATORY SUBUNIT-ASSOCIATED PROTEIN 1"/>
    <property type="match status" value="1"/>
</dbReference>
<dbReference type="PROSITE" id="PS50926">
    <property type="entry name" value="TRAM"/>
    <property type="match status" value="1"/>
</dbReference>
<feature type="binding site" evidence="13">
    <location>
        <position position="46"/>
    </location>
    <ligand>
        <name>[4Fe-4S] cluster</name>
        <dbReference type="ChEBI" id="CHEBI:49883"/>
        <label>1</label>
    </ligand>
</feature>
<dbReference type="InterPro" id="IPR005839">
    <property type="entry name" value="Methylthiotransferase"/>
</dbReference>
<dbReference type="PROSITE" id="PS51918">
    <property type="entry name" value="RADICAL_SAM"/>
    <property type="match status" value="1"/>
</dbReference>
<dbReference type="InterPro" id="IPR038135">
    <property type="entry name" value="Methylthiotransferase_N_sf"/>
</dbReference>
<evidence type="ECO:0000256" key="11">
    <source>
        <dbReference type="ARBA" id="ARBA00080698"/>
    </source>
</evidence>
<dbReference type="InterPro" id="IPR020612">
    <property type="entry name" value="Methylthiotransferase_CS"/>
</dbReference>
<dbReference type="Pfam" id="PF04055">
    <property type="entry name" value="Radical_SAM"/>
    <property type="match status" value="1"/>
</dbReference>
<dbReference type="SFLD" id="SFLDS00029">
    <property type="entry name" value="Radical_SAM"/>
    <property type="match status" value="1"/>
</dbReference>
<dbReference type="Pfam" id="PF00919">
    <property type="entry name" value="UPF0004"/>
    <property type="match status" value="1"/>
</dbReference>
<name>A0A532V3W5_UNCL8</name>
<dbReference type="PANTHER" id="PTHR43020:SF2">
    <property type="entry name" value="MITOCHONDRIAL TRNA METHYLTHIOTRANSFERASE CDK5RAP1"/>
    <property type="match status" value="1"/>
</dbReference>
<feature type="binding site" evidence="13">
    <location>
        <position position="155"/>
    </location>
    <ligand>
        <name>[4Fe-4S] cluster</name>
        <dbReference type="ChEBI" id="CHEBI:49883"/>
        <label>2</label>
        <note>4Fe-4S-S-AdoMet</note>
    </ligand>
</feature>
<dbReference type="Proteomes" id="UP000319619">
    <property type="component" value="Unassembled WGS sequence"/>
</dbReference>
<dbReference type="GO" id="GO:0051539">
    <property type="term" value="F:4 iron, 4 sulfur cluster binding"/>
    <property type="evidence" value="ECO:0007669"/>
    <property type="project" value="UniProtKB-UniRule"/>
</dbReference>
<comment type="function">
    <text evidence="1 13">Catalyzes the methylthiolation of N6-(dimethylallyl)adenosine (i(6)A), leading to the formation of 2-methylthio-N6-(dimethylallyl)adenosine (ms(2)i(6)A) at position 37 in tRNAs that read codons beginning with uridine.</text>
</comment>
<evidence type="ECO:0000256" key="4">
    <source>
        <dbReference type="ARBA" id="ARBA00022679"/>
    </source>
</evidence>
<dbReference type="NCBIfam" id="TIGR01574">
    <property type="entry name" value="miaB-methiolase"/>
    <property type="match status" value="1"/>
</dbReference>
<dbReference type="HAMAP" id="MF_01864">
    <property type="entry name" value="tRNA_metthiotr_MiaB"/>
    <property type="match status" value="1"/>
</dbReference>
<evidence type="ECO:0000256" key="12">
    <source>
        <dbReference type="ARBA" id="ARBA00081141"/>
    </source>
</evidence>
<dbReference type="InterPro" id="IPR002792">
    <property type="entry name" value="TRAM_dom"/>
</dbReference>
<comment type="subunit">
    <text evidence="13">Monomer.</text>
</comment>
<dbReference type="EMBL" id="NJBN01000002">
    <property type="protein sequence ID" value="TKJ41838.1"/>
    <property type="molecule type" value="Genomic_DNA"/>
</dbReference>
<keyword evidence="3 13" id="KW-0963">Cytoplasm</keyword>
<keyword evidence="2 13" id="KW-0004">4Fe-4S</keyword>
<evidence type="ECO:0000313" key="18">
    <source>
        <dbReference type="Proteomes" id="UP000319619"/>
    </source>
</evidence>
<dbReference type="NCBIfam" id="TIGR00089">
    <property type="entry name" value="MiaB/RimO family radical SAM methylthiotransferase"/>
    <property type="match status" value="1"/>
</dbReference>
<dbReference type="PROSITE" id="PS51449">
    <property type="entry name" value="MTTASE_N"/>
    <property type="match status" value="1"/>
</dbReference>
<feature type="domain" description="TRAM" evidence="14">
    <location>
        <begin position="371"/>
        <end position="433"/>
    </location>
</feature>
<dbReference type="GO" id="GO:0035597">
    <property type="term" value="F:tRNA-2-methylthio-N(6)-dimethylallyladenosine(37) synthase activity"/>
    <property type="evidence" value="ECO:0007669"/>
    <property type="project" value="UniProtKB-EC"/>
</dbReference>
<proteinExistence type="inferred from homology"/>
<dbReference type="InterPro" id="IPR058240">
    <property type="entry name" value="rSAM_sf"/>
</dbReference>
<feature type="binding site" evidence="13">
    <location>
        <position position="162"/>
    </location>
    <ligand>
        <name>[4Fe-4S] cluster</name>
        <dbReference type="ChEBI" id="CHEBI:49883"/>
        <label>2</label>
        <note>4Fe-4S-S-AdoMet</note>
    </ligand>
</feature>
<evidence type="ECO:0000259" key="16">
    <source>
        <dbReference type="PROSITE" id="PS51918"/>
    </source>
</evidence>
<keyword evidence="7 13" id="KW-0408">Iron</keyword>
<accession>A0A532V3W5</accession>
<dbReference type="Gene3D" id="3.40.50.12160">
    <property type="entry name" value="Methylthiotransferase, N-terminal domain"/>
    <property type="match status" value="1"/>
</dbReference>
<dbReference type="EC" id="2.8.4.3" evidence="9 13"/>
<dbReference type="SFLD" id="SFLDG01082">
    <property type="entry name" value="B12-binding_domain_containing"/>
    <property type="match status" value="1"/>
</dbReference>
<evidence type="ECO:0000256" key="2">
    <source>
        <dbReference type="ARBA" id="ARBA00022485"/>
    </source>
</evidence>
<feature type="binding site" evidence="13">
    <location>
        <position position="10"/>
    </location>
    <ligand>
        <name>[4Fe-4S] cluster</name>
        <dbReference type="ChEBI" id="CHEBI:49883"/>
        <label>1</label>
    </ligand>
</feature>
<evidence type="ECO:0000259" key="14">
    <source>
        <dbReference type="PROSITE" id="PS50926"/>
    </source>
</evidence>
<dbReference type="CDD" id="cd01335">
    <property type="entry name" value="Radical_SAM"/>
    <property type="match status" value="1"/>
</dbReference>
<evidence type="ECO:0000313" key="17">
    <source>
        <dbReference type="EMBL" id="TKJ41838.1"/>
    </source>
</evidence>
<comment type="similarity">
    <text evidence="13">Belongs to the methylthiotransferase family. MiaB subfamily.</text>
</comment>
<dbReference type="SUPFAM" id="SSF102114">
    <property type="entry name" value="Radical SAM enzymes"/>
    <property type="match status" value="1"/>
</dbReference>
<dbReference type="InterPro" id="IPR023404">
    <property type="entry name" value="rSAM_horseshoe"/>
</dbReference>
<reference evidence="17 18" key="1">
    <citation type="submission" date="2017-06" db="EMBL/GenBank/DDBJ databases">
        <title>Novel microbial phyla capable of carbon fixation and sulfur reduction in deep-sea sediments.</title>
        <authorList>
            <person name="Huang J."/>
            <person name="Baker B."/>
            <person name="Wang Y."/>
        </authorList>
    </citation>
    <scope>NUCLEOTIDE SEQUENCE [LARGE SCALE GENOMIC DNA]</scope>
    <source>
        <strain evidence="17">B3_LCP</strain>
    </source>
</reference>
<evidence type="ECO:0000256" key="10">
    <source>
        <dbReference type="ARBA" id="ARBA00068570"/>
    </source>
</evidence>
<keyword evidence="6 13" id="KW-0479">Metal-binding</keyword>
<dbReference type="AlphaFoldDB" id="A0A532V3W5"/>
<dbReference type="FunFam" id="3.80.30.20:FF:000001">
    <property type="entry name" value="tRNA-2-methylthio-N(6)-dimethylallyladenosine synthase 2"/>
    <property type="match status" value="1"/>
</dbReference>
<dbReference type="InterPro" id="IPR006463">
    <property type="entry name" value="MiaB_methiolase"/>
</dbReference>
<dbReference type="SFLD" id="SFLDG01061">
    <property type="entry name" value="methylthiotransferase"/>
    <property type="match status" value="1"/>
</dbReference>
<evidence type="ECO:0000259" key="15">
    <source>
        <dbReference type="PROSITE" id="PS51449"/>
    </source>
</evidence>
<comment type="catalytic activity">
    <reaction evidence="13">
        <text>N(6)-dimethylallyladenosine(37) in tRNA + (sulfur carrier)-SH + AH2 + 2 S-adenosyl-L-methionine = 2-methylsulfanyl-N(6)-dimethylallyladenosine(37) in tRNA + (sulfur carrier)-H + 5'-deoxyadenosine + L-methionine + A + S-adenosyl-L-homocysteine + 2 H(+)</text>
        <dbReference type="Rhea" id="RHEA:37067"/>
        <dbReference type="Rhea" id="RHEA-COMP:10375"/>
        <dbReference type="Rhea" id="RHEA-COMP:10376"/>
        <dbReference type="Rhea" id="RHEA-COMP:14737"/>
        <dbReference type="Rhea" id="RHEA-COMP:14739"/>
        <dbReference type="ChEBI" id="CHEBI:13193"/>
        <dbReference type="ChEBI" id="CHEBI:15378"/>
        <dbReference type="ChEBI" id="CHEBI:17319"/>
        <dbReference type="ChEBI" id="CHEBI:17499"/>
        <dbReference type="ChEBI" id="CHEBI:29917"/>
        <dbReference type="ChEBI" id="CHEBI:57844"/>
        <dbReference type="ChEBI" id="CHEBI:57856"/>
        <dbReference type="ChEBI" id="CHEBI:59789"/>
        <dbReference type="ChEBI" id="CHEBI:64428"/>
        <dbReference type="ChEBI" id="CHEBI:74415"/>
        <dbReference type="ChEBI" id="CHEBI:74417"/>
        <dbReference type="EC" id="2.8.4.3"/>
    </reaction>
</comment>